<accession>A0ABQ1CFT8</accession>
<comment type="caution">
    <text evidence="1">The sequence shown here is derived from an EMBL/GenBank/DDBJ whole genome shotgun (WGS) entry which is preliminary data.</text>
</comment>
<proteinExistence type="predicted"/>
<reference evidence="1 2" key="1">
    <citation type="journal article" date="2019" name="Emerg. Microbes Infect.">
        <title>Comprehensive subspecies identification of 175 nontuberculous mycobacteria species based on 7547 genomic profiles.</title>
        <authorList>
            <person name="Matsumoto Y."/>
            <person name="Kinjo T."/>
            <person name="Motooka D."/>
            <person name="Nabeya D."/>
            <person name="Jung N."/>
            <person name="Uechi K."/>
            <person name="Horii T."/>
            <person name="Iida T."/>
            <person name="Fujita J."/>
            <person name="Nakamura S."/>
        </authorList>
    </citation>
    <scope>NUCLEOTIDE SEQUENCE [LARGE SCALE GENOMIC DNA]</scope>
    <source>
        <strain evidence="1 2">JCM 18565</strain>
    </source>
</reference>
<dbReference type="EMBL" id="BLKX01000003">
    <property type="protein sequence ID" value="GFG83222.1"/>
    <property type="molecule type" value="Genomic_DNA"/>
</dbReference>
<evidence type="ECO:0000313" key="2">
    <source>
        <dbReference type="Proteomes" id="UP000465240"/>
    </source>
</evidence>
<sequence>MLAQLISELGLHTLIGRPKLIHQIPNNGIELVGSLKSEIGHTHIMDAATDINQFTQQCRKKHRQKLAMLYTGCPPLGILPRNPVADSLLHFLYPTTWENEDPAIASASLASDNTIYEASHAKKNIHHSPLWDHEWQDSQCRRRNHQR</sequence>
<organism evidence="1 2">
    <name type="scientific">Mycobacterium paragordonae</name>
    <dbReference type="NCBI Taxonomy" id="1389713"/>
    <lineage>
        <taxon>Bacteria</taxon>
        <taxon>Bacillati</taxon>
        <taxon>Actinomycetota</taxon>
        <taxon>Actinomycetes</taxon>
        <taxon>Mycobacteriales</taxon>
        <taxon>Mycobacteriaceae</taxon>
        <taxon>Mycobacterium</taxon>
    </lineage>
</organism>
<evidence type="ECO:0000313" key="1">
    <source>
        <dbReference type="EMBL" id="GFG83222.1"/>
    </source>
</evidence>
<gene>
    <name evidence="1" type="ORF">MPRG_64980</name>
</gene>
<dbReference type="Proteomes" id="UP000465240">
    <property type="component" value="Unassembled WGS sequence"/>
</dbReference>
<name>A0ABQ1CFT8_9MYCO</name>
<protein>
    <submittedName>
        <fullName evidence="1">Uncharacterized protein</fullName>
    </submittedName>
</protein>
<keyword evidence="2" id="KW-1185">Reference proteome</keyword>